<dbReference type="AlphaFoldDB" id="A0A1M6IPZ0"/>
<accession>A0A1M6IPZ0</accession>
<keyword evidence="2" id="KW-1185">Reference proteome</keyword>
<gene>
    <name evidence="1" type="ORF">SAMN02745163_01781</name>
</gene>
<dbReference type="RefSeq" id="WP_072986328.1">
    <property type="nucleotide sequence ID" value="NZ_FQZB01000008.1"/>
</dbReference>
<reference evidence="1 2" key="1">
    <citation type="submission" date="2016-11" db="EMBL/GenBank/DDBJ databases">
        <authorList>
            <person name="Jaros S."/>
            <person name="Januszkiewicz K."/>
            <person name="Wedrychowicz H."/>
        </authorList>
    </citation>
    <scope>NUCLEOTIDE SEQUENCE [LARGE SCALE GENOMIC DNA]</scope>
    <source>
        <strain evidence="1 2">DSM 21758</strain>
    </source>
</reference>
<evidence type="ECO:0000313" key="1">
    <source>
        <dbReference type="EMBL" id="SHJ36497.1"/>
    </source>
</evidence>
<proteinExistence type="predicted"/>
<dbReference type="Proteomes" id="UP000184310">
    <property type="component" value="Unassembled WGS sequence"/>
</dbReference>
<name>A0A1M6IPZ0_9CLOT</name>
<protein>
    <submittedName>
        <fullName evidence="1">Uncharacterized protein</fullName>
    </submittedName>
</protein>
<sequence length="121" mass="13193">MTIKKLSTGVLAKDVTTTLAGITLVNVDSDDSANVSVFVFDWTSGSPVQLTTSIPNPVIILPDTFQNITASLSSVSFYEIRFVYTFDNDIIFNCYGLTALPFVIGQANNVLHRELSDVELV</sequence>
<evidence type="ECO:0000313" key="2">
    <source>
        <dbReference type="Proteomes" id="UP000184310"/>
    </source>
</evidence>
<dbReference type="OrthoDB" id="2604377at2"/>
<organism evidence="1 2">
    <name type="scientific">Clostridium cavendishii DSM 21758</name>
    <dbReference type="NCBI Taxonomy" id="1121302"/>
    <lineage>
        <taxon>Bacteria</taxon>
        <taxon>Bacillati</taxon>
        <taxon>Bacillota</taxon>
        <taxon>Clostridia</taxon>
        <taxon>Eubacteriales</taxon>
        <taxon>Clostridiaceae</taxon>
        <taxon>Clostridium</taxon>
    </lineage>
</organism>
<dbReference type="EMBL" id="FQZB01000008">
    <property type="protein sequence ID" value="SHJ36497.1"/>
    <property type="molecule type" value="Genomic_DNA"/>
</dbReference>